<feature type="domain" description="Dihydroxy-acid/6-phosphogluconate dehydratase N-terminal" evidence="7">
    <location>
        <begin position="48"/>
        <end position="358"/>
    </location>
</feature>
<evidence type="ECO:0000256" key="5">
    <source>
        <dbReference type="ARBA" id="ARBA00023304"/>
    </source>
</evidence>
<reference evidence="9" key="1">
    <citation type="submission" date="2023-06" db="EMBL/GenBank/DDBJ databases">
        <title>Draft Genome Sequences of Representative Paenibacillus Polymyxa, Bacillus cereus, Fictibacillus sp., and Brevibacillus agri Strains Isolated from Amazonian Dark Earth.</title>
        <authorList>
            <person name="Pellegrinetti T.A."/>
            <person name="Cunha I.C.M."/>
            <person name="Chaves M.G."/>
            <person name="Freitas A.S."/>
            <person name="Silva A.V.R."/>
            <person name="Tsai S.M."/>
            <person name="Mendes L.W."/>
        </authorList>
    </citation>
    <scope>NUCLEOTIDE SEQUENCE</scope>
    <source>
        <strain evidence="9">CENA-BCM004</strain>
    </source>
</reference>
<dbReference type="Gene3D" id="3.50.30.80">
    <property type="entry name" value="IlvD/EDD C-terminal domain-like"/>
    <property type="match status" value="1"/>
</dbReference>
<dbReference type="InterPro" id="IPR042096">
    <property type="entry name" value="Dihydro-acid_dehy_C"/>
</dbReference>
<evidence type="ECO:0000313" key="10">
    <source>
        <dbReference type="Proteomes" id="UP001168694"/>
    </source>
</evidence>
<feature type="region of interest" description="Disordered" evidence="6">
    <location>
        <begin position="1"/>
        <end position="24"/>
    </location>
</feature>
<comment type="caution">
    <text evidence="9">The sequence shown here is derived from an EMBL/GenBank/DDBJ whole genome shotgun (WGS) entry which is preliminary data.</text>
</comment>
<evidence type="ECO:0000313" key="9">
    <source>
        <dbReference type="EMBL" id="MDN4075998.1"/>
    </source>
</evidence>
<dbReference type="SUPFAM" id="SSF143975">
    <property type="entry name" value="IlvD/EDD N-terminal domain-like"/>
    <property type="match status" value="1"/>
</dbReference>
<keyword evidence="3" id="KW-0411">Iron-sulfur</keyword>
<keyword evidence="5" id="KW-0100">Branched-chain amino acid biosynthesis</keyword>
<evidence type="ECO:0000256" key="3">
    <source>
        <dbReference type="ARBA" id="ARBA00023014"/>
    </source>
</evidence>
<organism evidence="9 10">
    <name type="scientific">Fictibacillus terranigra</name>
    <dbReference type="NCBI Taxonomy" id="3058424"/>
    <lineage>
        <taxon>Bacteria</taxon>
        <taxon>Bacillati</taxon>
        <taxon>Bacillota</taxon>
        <taxon>Bacilli</taxon>
        <taxon>Bacillales</taxon>
        <taxon>Fictibacillaceae</taxon>
        <taxon>Fictibacillus</taxon>
    </lineage>
</organism>
<feature type="domain" description="Dihydroxy-acid/6-phosphogluconate dehydratase C-terminal" evidence="8">
    <location>
        <begin position="384"/>
        <end position="583"/>
    </location>
</feature>
<proteinExistence type="inferred from homology"/>
<keyword evidence="2" id="KW-0001">2Fe-2S</keyword>
<gene>
    <name evidence="9" type="primary">ilvD</name>
    <name evidence="9" type="ORF">QYF49_23940</name>
</gene>
<dbReference type="EC" id="4.2.1.9" evidence="9"/>
<evidence type="ECO:0000256" key="6">
    <source>
        <dbReference type="SAM" id="MobiDB-lite"/>
    </source>
</evidence>
<dbReference type="RefSeq" id="WP_290402109.1">
    <property type="nucleotide sequence ID" value="NZ_JAUHLN010000009.1"/>
</dbReference>
<comment type="similarity">
    <text evidence="1">Belongs to the IlvD/Edd family.</text>
</comment>
<evidence type="ECO:0000259" key="8">
    <source>
        <dbReference type="Pfam" id="PF24877"/>
    </source>
</evidence>
<keyword evidence="10" id="KW-1185">Reference proteome</keyword>
<sequence length="589" mass="64865">MSHTVGYSKSSETEEEKYQSQKTRKISFEGDALRMSMDWTVQDLERVQVLVESSHGSSHPSSYHLSELIREAEKGVFQTGGKPAIYTTTDICDGVAQAHNGMHYSLLSRDMIASMVEIHAMATPFDAMVLSSAGDKAVPAHLMAIARLNVPSVFIPGGAMEAGPCLRSNEELWHMSVEVEQQKMTKEEFLAFQRSCCPTCGACQYMGTAATMQVMSEALGLALPWSALIPATNAEIRKMARAAGQQIMYLVDKEIKPQMILTREAFENAIMVHSAIGGSLNAVMHLIAIAKEAGVEIDIELFNEIHQKTPVLVNTKTAGHYPTELFWYAGGVPFVMEQLKDTLHLDVLTVTGKTLGENLIDYSKNEMKNFAEMFLANYKLNRRDVIYPISKPLQSEGSLAVLRGNLAPEGATVKKFAVDKDMMVHTGSAKVFDNEREAVDALIKKEIQPGDVVIIRYQGPRAIGMPEMFFMSELIASDPILSRTTSLLTDGRFSGATKGPCVGYMEPEAMDGGPLAFVKNQDLIKIDIPNRKIDVVGLEGRECSEEKVLAAFRERRISWNPPKFNHKGVLGQYTRLARPALQGGSCSNS</sequence>
<dbReference type="Pfam" id="PF24877">
    <property type="entry name" value="ILV_EDD_C"/>
    <property type="match status" value="1"/>
</dbReference>
<dbReference type="GO" id="GO:0004160">
    <property type="term" value="F:dihydroxy-acid dehydratase activity"/>
    <property type="evidence" value="ECO:0007669"/>
    <property type="project" value="UniProtKB-EC"/>
</dbReference>
<accession>A0ABT8EDI0</accession>
<dbReference type="Proteomes" id="UP001168694">
    <property type="component" value="Unassembled WGS sequence"/>
</dbReference>
<dbReference type="InterPro" id="IPR037237">
    <property type="entry name" value="IlvD/EDD_N"/>
</dbReference>
<keyword evidence="5" id="KW-0028">Amino-acid biosynthesis</keyword>
<evidence type="ECO:0000256" key="4">
    <source>
        <dbReference type="ARBA" id="ARBA00023239"/>
    </source>
</evidence>
<keyword evidence="2" id="KW-0408">Iron</keyword>
<dbReference type="InterPro" id="IPR020558">
    <property type="entry name" value="DiOHA_6PGluconate_deHydtase_CS"/>
</dbReference>
<name>A0ABT8EDI0_9BACL</name>
<dbReference type="InterPro" id="IPR000581">
    <property type="entry name" value="ILV_EDD_N"/>
</dbReference>
<dbReference type="PANTHER" id="PTHR43661">
    <property type="entry name" value="D-XYLONATE DEHYDRATASE"/>
    <property type="match status" value="1"/>
</dbReference>
<evidence type="ECO:0000256" key="2">
    <source>
        <dbReference type="ARBA" id="ARBA00022714"/>
    </source>
</evidence>
<dbReference type="PROSITE" id="PS00887">
    <property type="entry name" value="ILVD_EDD_2"/>
    <property type="match status" value="1"/>
</dbReference>
<dbReference type="InterPro" id="IPR056740">
    <property type="entry name" value="ILV_EDD_C"/>
</dbReference>
<evidence type="ECO:0000256" key="1">
    <source>
        <dbReference type="ARBA" id="ARBA00006486"/>
    </source>
</evidence>
<dbReference type="EMBL" id="JAUHLN010000009">
    <property type="protein sequence ID" value="MDN4075998.1"/>
    <property type="molecule type" value="Genomic_DNA"/>
</dbReference>
<dbReference type="SUPFAM" id="SSF52016">
    <property type="entry name" value="LeuD/IlvD-like"/>
    <property type="match status" value="1"/>
</dbReference>
<evidence type="ECO:0000259" key="7">
    <source>
        <dbReference type="Pfam" id="PF00920"/>
    </source>
</evidence>
<keyword evidence="2" id="KW-0479">Metal-binding</keyword>
<dbReference type="PANTHER" id="PTHR43661:SF3">
    <property type="entry name" value="D-XYLONATE DEHYDRATASE YAGF-RELATED"/>
    <property type="match status" value="1"/>
</dbReference>
<dbReference type="Pfam" id="PF00920">
    <property type="entry name" value="ILVD_EDD_N"/>
    <property type="match status" value="1"/>
</dbReference>
<protein>
    <submittedName>
        <fullName evidence="9">Dihydroxy-acid dehydratase</fullName>
        <ecNumber evidence="9">4.2.1.9</ecNumber>
    </submittedName>
</protein>
<keyword evidence="4 9" id="KW-0456">Lyase</keyword>